<dbReference type="AlphaFoldDB" id="A0A7X5U6X3"/>
<organism evidence="2 3">
    <name type="scientific">Luteibacter anthropi</name>
    <dbReference type="NCBI Taxonomy" id="564369"/>
    <lineage>
        <taxon>Bacteria</taxon>
        <taxon>Pseudomonadati</taxon>
        <taxon>Pseudomonadota</taxon>
        <taxon>Gammaproteobacteria</taxon>
        <taxon>Lysobacterales</taxon>
        <taxon>Rhodanobacteraceae</taxon>
        <taxon>Luteibacter</taxon>
    </lineage>
</organism>
<comment type="caution">
    <text evidence="2">The sequence shown here is derived from an EMBL/GenBank/DDBJ whole genome shotgun (WGS) entry which is preliminary data.</text>
</comment>
<dbReference type="EMBL" id="JAARLZ010000001">
    <property type="protein sequence ID" value="NII04868.1"/>
    <property type="molecule type" value="Genomic_DNA"/>
</dbReference>
<protein>
    <submittedName>
        <fullName evidence="2">Uncharacterized protein</fullName>
    </submittedName>
</protein>
<dbReference type="Proteomes" id="UP000490980">
    <property type="component" value="Unassembled WGS sequence"/>
</dbReference>
<proteinExistence type="predicted"/>
<reference evidence="2 3" key="1">
    <citation type="submission" date="2020-03" db="EMBL/GenBank/DDBJ databases">
        <authorList>
            <person name="Lai Q."/>
        </authorList>
    </citation>
    <scope>NUCLEOTIDE SEQUENCE [LARGE SCALE GENOMIC DNA]</scope>
    <source>
        <strain evidence="2 3">CCUG 25036</strain>
    </source>
</reference>
<feature type="region of interest" description="Disordered" evidence="1">
    <location>
        <begin position="28"/>
        <end position="57"/>
    </location>
</feature>
<name>A0A7X5U6X3_9GAMM</name>
<evidence type="ECO:0000256" key="1">
    <source>
        <dbReference type="SAM" id="MobiDB-lite"/>
    </source>
</evidence>
<sequence length="57" mass="6467">MNRILERLAAAFAPMGHRGRLMDGRFRFAPDRPGGQKATRPRPAARTTIHRLKELQA</sequence>
<keyword evidence="3" id="KW-1185">Reference proteome</keyword>
<evidence type="ECO:0000313" key="3">
    <source>
        <dbReference type="Proteomes" id="UP000490980"/>
    </source>
</evidence>
<evidence type="ECO:0000313" key="2">
    <source>
        <dbReference type="EMBL" id="NII04868.1"/>
    </source>
</evidence>
<gene>
    <name evidence="2" type="ORF">HBF25_00550</name>
</gene>
<accession>A0A7X5U6X3</accession>
<dbReference type="RefSeq" id="WP_166945558.1">
    <property type="nucleotide sequence ID" value="NZ_CP077072.1"/>
</dbReference>